<keyword evidence="2" id="KW-1185">Reference proteome</keyword>
<organism evidence="1 2">
    <name type="scientific">Jimgerdemannia flammicorona</name>
    <dbReference type="NCBI Taxonomy" id="994334"/>
    <lineage>
        <taxon>Eukaryota</taxon>
        <taxon>Fungi</taxon>
        <taxon>Fungi incertae sedis</taxon>
        <taxon>Mucoromycota</taxon>
        <taxon>Mucoromycotina</taxon>
        <taxon>Endogonomycetes</taxon>
        <taxon>Endogonales</taxon>
        <taxon>Endogonaceae</taxon>
        <taxon>Jimgerdemannia</taxon>
    </lineage>
</organism>
<gene>
    <name evidence="1" type="ORF">BC936DRAFT_145247</name>
</gene>
<evidence type="ECO:0000313" key="2">
    <source>
        <dbReference type="Proteomes" id="UP000268093"/>
    </source>
</evidence>
<reference evidence="1 2" key="1">
    <citation type="journal article" date="2018" name="New Phytol.">
        <title>Phylogenomics of Endogonaceae and evolution of mycorrhizas within Mucoromycota.</title>
        <authorList>
            <person name="Chang Y."/>
            <person name="Desiro A."/>
            <person name="Na H."/>
            <person name="Sandor L."/>
            <person name="Lipzen A."/>
            <person name="Clum A."/>
            <person name="Barry K."/>
            <person name="Grigoriev I.V."/>
            <person name="Martin F.M."/>
            <person name="Stajich J.E."/>
            <person name="Smith M.E."/>
            <person name="Bonito G."/>
            <person name="Spatafora J.W."/>
        </authorList>
    </citation>
    <scope>NUCLEOTIDE SEQUENCE [LARGE SCALE GENOMIC DNA]</scope>
    <source>
        <strain evidence="1 2">GMNB39</strain>
    </source>
</reference>
<name>A0A433DAH1_9FUNG</name>
<dbReference type="Proteomes" id="UP000268093">
    <property type="component" value="Unassembled WGS sequence"/>
</dbReference>
<protein>
    <recommendedName>
        <fullName evidence="3">RING-type domain-containing protein</fullName>
    </recommendedName>
</protein>
<dbReference type="OrthoDB" id="419317at2759"/>
<sequence>MPCGHAIGPESLTAPCRSILEAGGFKFICPHIGDLPSDRCNVEWEYHDVCKLGQLSKDDREMFETTINNNYMSLVKGMQKCPKCQSYCDRSDKNTHTVVCSICTSQDGAVFAFCWKFLCQTSATYKCASPDCQGNDPRLAILHTEGGRLAQSTPSLRAAPARTAVSLSNTSPPVSTLSAGALRISGRFQIFGLNPSHNFLPLTNRILSFVCLKTRQPSGEWQCGGSSTVCDVAPVQTEIPSVA</sequence>
<accession>A0A433DAH1</accession>
<dbReference type="AlphaFoldDB" id="A0A433DAH1"/>
<proteinExistence type="predicted"/>
<evidence type="ECO:0000313" key="1">
    <source>
        <dbReference type="EMBL" id="RUP47867.1"/>
    </source>
</evidence>
<comment type="caution">
    <text evidence="1">The sequence shown here is derived from an EMBL/GenBank/DDBJ whole genome shotgun (WGS) entry which is preliminary data.</text>
</comment>
<dbReference type="EMBL" id="RBNI01004020">
    <property type="protein sequence ID" value="RUP47867.1"/>
    <property type="molecule type" value="Genomic_DNA"/>
</dbReference>
<evidence type="ECO:0008006" key="3">
    <source>
        <dbReference type="Google" id="ProtNLM"/>
    </source>
</evidence>